<organism evidence="2 3">
    <name type="scientific">Rhizobium laguerreae</name>
    <dbReference type="NCBI Taxonomy" id="1076926"/>
    <lineage>
        <taxon>Bacteria</taxon>
        <taxon>Pseudomonadati</taxon>
        <taxon>Pseudomonadota</taxon>
        <taxon>Alphaproteobacteria</taxon>
        <taxon>Hyphomicrobiales</taxon>
        <taxon>Rhizobiaceae</taxon>
        <taxon>Rhizobium/Agrobacterium group</taxon>
        <taxon>Rhizobium</taxon>
    </lineage>
</organism>
<evidence type="ECO:0000313" key="2">
    <source>
        <dbReference type="EMBL" id="MBY3064466.1"/>
    </source>
</evidence>
<feature type="domain" description="Bacteriophage T5 Orf172 DNA-binding" evidence="1">
    <location>
        <begin position="3"/>
        <end position="89"/>
    </location>
</feature>
<dbReference type="Proteomes" id="UP000758022">
    <property type="component" value="Unassembled WGS sequence"/>
</dbReference>
<dbReference type="RefSeq" id="WP_221978859.1">
    <property type="nucleotide sequence ID" value="NZ_JAAXQQ010000004.1"/>
</dbReference>
<protein>
    <submittedName>
        <fullName evidence="2">GIY-YIG nuclease family protein</fullName>
    </submittedName>
</protein>
<gene>
    <name evidence="2" type="ORF">HFO74_13630</name>
</gene>
<accession>A0AB35FD41</accession>
<evidence type="ECO:0000313" key="3">
    <source>
        <dbReference type="Proteomes" id="UP000758022"/>
    </source>
</evidence>
<sequence>MSVYFLTELDNSFSGRLYVKIGRSKALKRRIADLQTGNRRTIALMGEIRTSSIKEDKEIERDLHDRFSDKSDTREWYFLSIEDVITGLKQYSATAYITVGKDAFEIVSYDRDAVPEFASPWLWGDVDVYEFCPNCGWACGWTYSENFGGDLCLECGASEHDYDTSNPD</sequence>
<name>A0AB35FD41_9HYPH</name>
<reference evidence="2" key="1">
    <citation type="submission" date="2020-04" db="EMBL/GenBank/DDBJ databases">
        <title>Global-level population genomics supports evidence of horizontal gene transfer on evolution of Rhizobia in Lentils.</title>
        <authorList>
            <person name="Gai Y."/>
            <person name="Cook D."/>
            <person name="Riely B."/>
        </authorList>
    </citation>
    <scope>NUCLEOTIDE SEQUENCE</scope>
    <source>
        <strain evidence="2">TLR9</strain>
    </source>
</reference>
<evidence type="ECO:0000259" key="1">
    <source>
        <dbReference type="Pfam" id="PF10544"/>
    </source>
</evidence>
<dbReference type="EMBL" id="JAAXQQ010000004">
    <property type="protein sequence ID" value="MBY3064466.1"/>
    <property type="molecule type" value="Genomic_DNA"/>
</dbReference>
<dbReference type="Pfam" id="PF10544">
    <property type="entry name" value="T5orf172"/>
    <property type="match status" value="1"/>
</dbReference>
<dbReference type="InterPro" id="IPR018306">
    <property type="entry name" value="Phage_T5_Orf172_DNA-bd"/>
</dbReference>
<dbReference type="AlphaFoldDB" id="A0AB35FD41"/>
<proteinExistence type="predicted"/>
<comment type="caution">
    <text evidence="2">The sequence shown here is derived from an EMBL/GenBank/DDBJ whole genome shotgun (WGS) entry which is preliminary data.</text>
</comment>